<dbReference type="InterPro" id="IPR002018">
    <property type="entry name" value="CarbesteraseB"/>
</dbReference>
<keyword evidence="3" id="KW-0732">Signal</keyword>
<sequence length="557" mass="60378">MKFAIAASLLLLGSAHSLSVRHHDSIPTARIKNGTLVGIHSIEYNQDFFLGVPYAQPPIGNLRFDNPRSLNETWDGAKSVDEYAKSCVGYGSDQWGYEVSEDCLYLNIVRPSGYEGRALPVAFWIHGGGFYQGGAGDRRYNLSFIVENSVKIGQPIMAVSTNYRLSGWGFLNSNELMGRGLLNIGLKDQRLAMHWVQENIASFGGDPAKVTIWGESAGAASVGFHLTAFGGRDDELFRAAIMQSGNPISYRSISSTDFYQPQFDLVSAAAGCSDSLDQLECLRAVPFEQMNTVLNNSALDWDPAVDGDFIRRYGSIQLEQGEFVKVPIISGANSDEGASFAPQGINTTEDLRASLSAYPPSLVDALLTAYPDDLSTNVIANLGPTTRPPAYPYGLQFRRAASLYGDLVFIAARRRTCSTWAAHGLTAYCYRFNAIPGGIPAEEGVPHFSEVAFVFNNIAGLGYAENGTGSSKPFEGRSEAYTALSGVMSRSWASFVATGSVNGWAGREGLEEWPAYEVDDARDFVWDANVTSYSESDTYRQEGMALISGSAAGVFKT</sequence>
<protein>
    <recommendedName>
        <fullName evidence="3">Carboxylic ester hydrolase</fullName>
        <ecNumber evidence="3">3.1.1.-</ecNumber>
    </recommendedName>
</protein>
<dbReference type="PROSITE" id="PS00122">
    <property type="entry name" value="CARBOXYLESTERASE_B_1"/>
    <property type="match status" value="1"/>
</dbReference>
<dbReference type="Pfam" id="PF00135">
    <property type="entry name" value="COesterase"/>
    <property type="match status" value="1"/>
</dbReference>
<keyword evidence="2 3" id="KW-0378">Hydrolase</keyword>
<dbReference type="SUPFAM" id="SSF53474">
    <property type="entry name" value="alpha/beta-Hydrolases"/>
    <property type="match status" value="1"/>
</dbReference>
<dbReference type="Gene3D" id="3.40.50.1820">
    <property type="entry name" value="alpha/beta hydrolase"/>
    <property type="match status" value="1"/>
</dbReference>
<accession>A0A6A6W062</accession>
<dbReference type="GeneID" id="54483523"/>
<keyword evidence="6" id="KW-1185">Reference proteome</keyword>
<evidence type="ECO:0000256" key="1">
    <source>
        <dbReference type="ARBA" id="ARBA00005964"/>
    </source>
</evidence>
<reference evidence="5" key="1">
    <citation type="journal article" date="2020" name="Stud. Mycol.">
        <title>101 Dothideomycetes genomes: a test case for predicting lifestyles and emergence of pathogens.</title>
        <authorList>
            <person name="Haridas S."/>
            <person name="Albert R."/>
            <person name="Binder M."/>
            <person name="Bloem J."/>
            <person name="Labutti K."/>
            <person name="Salamov A."/>
            <person name="Andreopoulos B."/>
            <person name="Baker S."/>
            <person name="Barry K."/>
            <person name="Bills G."/>
            <person name="Bluhm B."/>
            <person name="Cannon C."/>
            <person name="Castanera R."/>
            <person name="Culley D."/>
            <person name="Daum C."/>
            <person name="Ezra D."/>
            <person name="Gonzalez J."/>
            <person name="Henrissat B."/>
            <person name="Kuo A."/>
            <person name="Liang C."/>
            <person name="Lipzen A."/>
            <person name="Lutzoni F."/>
            <person name="Magnuson J."/>
            <person name="Mondo S."/>
            <person name="Nolan M."/>
            <person name="Ohm R."/>
            <person name="Pangilinan J."/>
            <person name="Park H.-J."/>
            <person name="Ramirez L."/>
            <person name="Alfaro M."/>
            <person name="Sun H."/>
            <person name="Tritt A."/>
            <person name="Yoshinaga Y."/>
            <person name="Zwiers L.-H."/>
            <person name="Turgeon B."/>
            <person name="Goodwin S."/>
            <person name="Spatafora J."/>
            <person name="Crous P."/>
            <person name="Grigoriev I."/>
        </authorList>
    </citation>
    <scope>NUCLEOTIDE SEQUENCE</scope>
    <source>
        <strain evidence="5">CBS 121739</strain>
    </source>
</reference>
<comment type="similarity">
    <text evidence="1 3">Belongs to the type-B carboxylesterase/lipase family.</text>
</comment>
<dbReference type="PANTHER" id="PTHR43918:SF4">
    <property type="entry name" value="CARBOXYLIC ESTER HYDROLASE"/>
    <property type="match status" value="1"/>
</dbReference>
<organism evidence="5 6">
    <name type="scientific">Pseudovirgaria hyperparasitica</name>
    <dbReference type="NCBI Taxonomy" id="470096"/>
    <lineage>
        <taxon>Eukaryota</taxon>
        <taxon>Fungi</taxon>
        <taxon>Dikarya</taxon>
        <taxon>Ascomycota</taxon>
        <taxon>Pezizomycotina</taxon>
        <taxon>Dothideomycetes</taxon>
        <taxon>Dothideomycetes incertae sedis</taxon>
        <taxon>Acrospermales</taxon>
        <taxon>Acrospermaceae</taxon>
        <taxon>Pseudovirgaria</taxon>
    </lineage>
</organism>
<dbReference type="PROSITE" id="PS00941">
    <property type="entry name" value="CARBOXYLESTERASE_B_2"/>
    <property type="match status" value="1"/>
</dbReference>
<dbReference type="EC" id="3.1.1.-" evidence="3"/>
<feature type="domain" description="Carboxylesterase type B" evidence="4">
    <location>
        <begin position="28"/>
        <end position="520"/>
    </location>
</feature>
<evidence type="ECO:0000259" key="4">
    <source>
        <dbReference type="Pfam" id="PF00135"/>
    </source>
</evidence>
<feature type="chain" id="PRO_5025707709" description="Carboxylic ester hydrolase" evidence="3">
    <location>
        <begin position="18"/>
        <end position="557"/>
    </location>
</feature>
<dbReference type="EMBL" id="ML996577">
    <property type="protein sequence ID" value="KAF2755374.1"/>
    <property type="molecule type" value="Genomic_DNA"/>
</dbReference>
<dbReference type="Proteomes" id="UP000799437">
    <property type="component" value="Unassembled WGS sequence"/>
</dbReference>
<dbReference type="InterPro" id="IPR019826">
    <property type="entry name" value="Carboxylesterase_B_AS"/>
</dbReference>
<feature type="signal peptide" evidence="3">
    <location>
        <begin position="1"/>
        <end position="17"/>
    </location>
</feature>
<dbReference type="AlphaFoldDB" id="A0A6A6W062"/>
<evidence type="ECO:0000313" key="5">
    <source>
        <dbReference type="EMBL" id="KAF2755374.1"/>
    </source>
</evidence>
<dbReference type="PANTHER" id="PTHR43918">
    <property type="entry name" value="ACETYLCHOLINESTERASE"/>
    <property type="match status" value="1"/>
</dbReference>
<dbReference type="InterPro" id="IPR050654">
    <property type="entry name" value="AChE-related_enzymes"/>
</dbReference>
<name>A0A6A6W062_9PEZI</name>
<proteinExistence type="inferred from homology"/>
<evidence type="ECO:0000256" key="3">
    <source>
        <dbReference type="RuleBase" id="RU361235"/>
    </source>
</evidence>
<dbReference type="InterPro" id="IPR029058">
    <property type="entry name" value="AB_hydrolase_fold"/>
</dbReference>
<dbReference type="InterPro" id="IPR019819">
    <property type="entry name" value="Carboxylesterase_B_CS"/>
</dbReference>
<dbReference type="RefSeq" id="XP_033597825.1">
    <property type="nucleotide sequence ID" value="XM_033742469.1"/>
</dbReference>
<dbReference type="OrthoDB" id="408631at2759"/>
<dbReference type="GO" id="GO:0052689">
    <property type="term" value="F:carboxylic ester hydrolase activity"/>
    <property type="evidence" value="ECO:0007669"/>
    <property type="project" value="TreeGrafter"/>
</dbReference>
<evidence type="ECO:0000256" key="2">
    <source>
        <dbReference type="ARBA" id="ARBA00022801"/>
    </source>
</evidence>
<evidence type="ECO:0000313" key="6">
    <source>
        <dbReference type="Proteomes" id="UP000799437"/>
    </source>
</evidence>
<gene>
    <name evidence="5" type="ORF">EJ05DRAFT_455326</name>
</gene>